<sequence length="581" mass="62858">MESNTLHLTPEKEKEGRSTTILPNKILTREPSVIEIELASSHTTPSRDPLASPDCSLNDRETSQCSSQTEIVSMMQLLFLVFKRTVAWVGGGIVIMILGIGIFQAALLPKIFTCPPGATCDNSYDPNTTMVLQLLQTAMSWWLKVGLIVSGFGLLRLSAYQSWFVMMKHGNSIDNLDLTLGAVKGSLLDACRLVLRRGNIFLSLLLLAQIGIGAAINLFVGLSIVRSPGNRVVPFSYPPISQLPDSSIAGLNSDGQNQAKAKVVGWALTNDMRHGGALRGSLVTPDGRSNASVNAQPGGPIISGSISCTPVANENITKITTNGADTYNILHNTREYLALPNMFLSVSMTLIGTARVTYLWVSNTTGMLPNATLTPDGVMYVTLCNHDVFFLDAPPQVPGVQYLEPNTAVVSGCRSQDMGVCVADSVSNTIMHWWGGIGQSFWNVACRGGVIGPLKRQAPHCALTNELWVETVTSVLDGIMQTSPSRGLDVQGLDASVHNIDTTWWWLQGVIPLMTLALYFLALAYTCYLSQGNSTLKSLNLEEIIGAAQTDHVKDLIQSGRLRKSTMRYDNGFTRDNAQGP</sequence>
<proteinExistence type="predicted"/>
<feature type="transmembrane region" description="Helical" evidence="2">
    <location>
        <begin position="200"/>
        <end position="225"/>
    </location>
</feature>
<evidence type="ECO:0000313" key="4">
    <source>
        <dbReference type="Proteomes" id="UP000467700"/>
    </source>
</evidence>
<name>A0A8S0XIE9_CYCAE</name>
<feature type="region of interest" description="Disordered" evidence="1">
    <location>
        <begin position="1"/>
        <end position="22"/>
    </location>
</feature>
<organism evidence="3 4">
    <name type="scientific">Cyclocybe aegerita</name>
    <name type="common">Black poplar mushroom</name>
    <name type="synonym">Agrocybe aegerita</name>
    <dbReference type="NCBI Taxonomy" id="1973307"/>
    <lineage>
        <taxon>Eukaryota</taxon>
        <taxon>Fungi</taxon>
        <taxon>Dikarya</taxon>
        <taxon>Basidiomycota</taxon>
        <taxon>Agaricomycotina</taxon>
        <taxon>Agaricomycetes</taxon>
        <taxon>Agaricomycetidae</taxon>
        <taxon>Agaricales</taxon>
        <taxon>Agaricineae</taxon>
        <taxon>Bolbitiaceae</taxon>
        <taxon>Cyclocybe</taxon>
    </lineage>
</organism>
<evidence type="ECO:0000256" key="1">
    <source>
        <dbReference type="SAM" id="MobiDB-lite"/>
    </source>
</evidence>
<dbReference type="EMBL" id="CACVBS010000039">
    <property type="protein sequence ID" value="CAA7263459.1"/>
    <property type="molecule type" value="Genomic_DNA"/>
</dbReference>
<comment type="caution">
    <text evidence="3">The sequence shown here is derived from an EMBL/GenBank/DDBJ whole genome shotgun (WGS) entry which is preliminary data.</text>
</comment>
<protein>
    <submittedName>
        <fullName evidence="3">Uncharacterized protein</fullName>
    </submittedName>
</protein>
<feature type="transmembrane region" description="Helical" evidence="2">
    <location>
        <begin position="141"/>
        <end position="159"/>
    </location>
</feature>
<keyword evidence="4" id="KW-1185">Reference proteome</keyword>
<gene>
    <name evidence="3" type="ORF">AAE3_LOCUS5501</name>
</gene>
<feature type="transmembrane region" description="Helical" evidence="2">
    <location>
        <begin position="85"/>
        <end position="107"/>
    </location>
</feature>
<keyword evidence="2" id="KW-0812">Transmembrane</keyword>
<evidence type="ECO:0000313" key="3">
    <source>
        <dbReference type="EMBL" id="CAA7263459.1"/>
    </source>
</evidence>
<reference evidence="3 4" key="1">
    <citation type="submission" date="2020-01" db="EMBL/GenBank/DDBJ databases">
        <authorList>
            <person name="Gupta K D."/>
        </authorList>
    </citation>
    <scope>NUCLEOTIDE SEQUENCE [LARGE SCALE GENOMIC DNA]</scope>
</reference>
<keyword evidence="2" id="KW-0472">Membrane</keyword>
<keyword evidence="2" id="KW-1133">Transmembrane helix</keyword>
<dbReference type="AlphaFoldDB" id="A0A8S0XIE9"/>
<dbReference type="OrthoDB" id="3039026at2759"/>
<feature type="transmembrane region" description="Helical" evidence="2">
    <location>
        <begin position="504"/>
        <end position="528"/>
    </location>
</feature>
<accession>A0A8S0XIE9</accession>
<evidence type="ECO:0000256" key="2">
    <source>
        <dbReference type="SAM" id="Phobius"/>
    </source>
</evidence>
<dbReference type="Proteomes" id="UP000467700">
    <property type="component" value="Unassembled WGS sequence"/>
</dbReference>
<feature type="region of interest" description="Disordered" evidence="1">
    <location>
        <begin position="39"/>
        <end position="59"/>
    </location>
</feature>